<dbReference type="EMBL" id="NMUH01005360">
    <property type="protein sequence ID" value="MQM12564.1"/>
    <property type="molecule type" value="Genomic_DNA"/>
</dbReference>
<gene>
    <name evidence="1" type="ORF">Taro_045483</name>
</gene>
<sequence>MVISGGRCVQHSRDLGHRDMVVVTSGRPVASWGLSVKTEATPHSPPLALSLLLLPSSSSLELPCNFSSVLGARGARAEVVSSRSCRGRAHGARSEEEVAIPM</sequence>
<dbReference type="AlphaFoldDB" id="A0A843X4W3"/>
<dbReference type="Proteomes" id="UP000652761">
    <property type="component" value="Unassembled WGS sequence"/>
</dbReference>
<evidence type="ECO:0000313" key="2">
    <source>
        <dbReference type="Proteomes" id="UP000652761"/>
    </source>
</evidence>
<accession>A0A843X4W3</accession>
<organism evidence="1 2">
    <name type="scientific">Colocasia esculenta</name>
    <name type="common">Wild taro</name>
    <name type="synonym">Arum esculentum</name>
    <dbReference type="NCBI Taxonomy" id="4460"/>
    <lineage>
        <taxon>Eukaryota</taxon>
        <taxon>Viridiplantae</taxon>
        <taxon>Streptophyta</taxon>
        <taxon>Embryophyta</taxon>
        <taxon>Tracheophyta</taxon>
        <taxon>Spermatophyta</taxon>
        <taxon>Magnoliopsida</taxon>
        <taxon>Liliopsida</taxon>
        <taxon>Araceae</taxon>
        <taxon>Aroideae</taxon>
        <taxon>Colocasieae</taxon>
        <taxon>Colocasia</taxon>
    </lineage>
</organism>
<name>A0A843X4W3_COLES</name>
<keyword evidence="2" id="KW-1185">Reference proteome</keyword>
<comment type="caution">
    <text evidence="1">The sequence shown here is derived from an EMBL/GenBank/DDBJ whole genome shotgun (WGS) entry which is preliminary data.</text>
</comment>
<proteinExistence type="predicted"/>
<protein>
    <submittedName>
        <fullName evidence="1">Uncharacterized protein</fullName>
    </submittedName>
</protein>
<evidence type="ECO:0000313" key="1">
    <source>
        <dbReference type="EMBL" id="MQM12564.1"/>
    </source>
</evidence>
<reference evidence="1" key="1">
    <citation type="submission" date="2017-07" db="EMBL/GenBank/DDBJ databases">
        <title>Taro Niue Genome Assembly and Annotation.</title>
        <authorList>
            <person name="Atibalentja N."/>
            <person name="Keating K."/>
            <person name="Fields C.J."/>
        </authorList>
    </citation>
    <scope>NUCLEOTIDE SEQUENCE</scope>
    <source>
        <strain evidence="1">Niue_2</strain>
        <tissue evidence="1">Leaf</tissue>
    </source>
</reference>